<feature type="transmembrane region" description="Helical" evidence="1">
    <location>
        <begin position="88"/>
        <end position="109"/>
    </location>
</feature>
<dbReference type="Proteomes" id="UP000034448">
    <property type="component" value="Unassembled WGS sequence"/>
</dbReference>
<feature type="transmembrane region" description="Helical" evidence="1">
    <location>
        <begin position="295"/>
        <end position="313"/>
    </location>
</feature>
<feature type="transmembrane region" description="Helical" evidence="1">
    <location>
        <begin position="7"/>
        <end position="28"/>
    </location>
</feature>
<feature type="transmembrane region" description="Helical" evidence="1">
    <location>
        <begin position="151"/>
        <end position="168"/>
    </location>
</feature>
<keyword evidence="1" id="KW-0812">Transmembrane</keyword>
<dbReference type="AlphaFoldDB" id="A0A0G0FBW5"/>
<feature type="transmembrane region" description="Helical" evidence="1">
    <location>
        <begin position="175"/>
        <end position="191"/>
    </location>
</feature>
<keyword evidence="1" id="KW-0472">Membrane</keyword>
<name>A0A0G0FBW5_9BACT</name>
<feature type="transmembrane region" description="Helical" evidence="1">
    <location>
        <begin position="320"/>
        <end position="344"/>
    </location>
</feature>
<accession>A0A0G0FBW5</accession>
<feature type="transmembrane region" description="Helical" evidence="1">
    <location>
        <begin position="356"/>
        <end position="374"/>
    </location>
</feature>
<keyword evidence="1" id="KW-1133">Transmembrane helix</keyword>
<evidence type="ECO:0000313" key="2">
    <source>
        <dbReference type="EMBL" id="KKQ15452.1"/>
    </source>
</evidence>
<gene>
    <name evidence="2" type="ORF">US28_C0016G0014</name>
</gene>
<sequence>MSITRSSLLTVFLMNMCFSLVLLFPVILNPQFLFSRNNDLQEFFWPLYYFAKDQILNHSTFPLWNNLILSGYPLLADPQSPLFYLPNLIFLILPINLAFLLSFIFHISLGGVGIYLCGKKVFNFSFKTSLISSLMYISAPRLASFLEAGHAGQIYSFAWVPFVFLSTFQTFKTKKLSWSIVYILSLGSIFLTHTITFLVTLSFSVIFFLSLITYFKRYELKTVAIFIFSVLLTFSLVSIVLLPQYEWSKITTRNLLFTNPQVYPVWHSVYDFYSMSTNPYIFTAVSESIVDTEKWIPLGLISIIISLLGFKYLNLRLKILTTLIISSVILISINNLSPFYNFLIKQNLYDLFRVTTRLWIIIILITIFLVANFLEKNKSQALFYPLSFIIILELLILSWMKISSPINQPQD</sequence>
<comment type="caution">
    <text evidence="2">The sequence shown here is derived from an EMBL/GenBank/DDBJ whole genome shotgun (WGS) entry which is preliminary data.</text>
</comment>
<dbReference type="EMBL" id="LBSJ01000016">
    <property type="protein sequence ID" value="KKQ15452.1"/>
    <property type="molecule type" value="Genomic_DNA"/>
</dbReference>
<evidence type="ECO:0000313" key="3">
    <source>
        <dbReference type="Proteomes" id="UP000034448"/>
    </source>
</evidence>
<reference evidence="2 3" key="1">
    <citation type="journal article" date="2015" name="Nature">
        <title>rRNA introns, odd ribosomes, and small enigmatic genomes across a large radiation of phyla.</title>
        <authorList>
            <person name="Brown C.T."/>
            <person name="Hug L.A."/>
            <person name="Thomas B.C."/>
            <person name="Sharon I."/>
            <person name="Castelle C.J."/>
            <person name="Singh A."/>
            <person name="Wilkins M.J."/>
            <person name="Williams K.H."/>
            <person name="Banfield J.F."/>
        </authorList>
    </citation>
    <scope>NUCLEOTIDE SEQUENCE [LARGE SCALE GENOMIC DNA]</scope>
</reference>
<feature type="transmembrane region" description="Helical" evidence="1">
    <location>
        <begin position="222"/>
        <end position="242"/>
    </location>
</feature>
<proteinExistence type="predicted"/>
<feature type="transmembrane region" description="Helical" evidence="1">
    <location>
        <begin position="381"/>
        <end position="400"/>
    </location>
</feature>
<feature type="non-terminal residue" evidence="2">
    <location>
        <position position="411"/>
    </location>
</feature>
<organism evidence="2 3">
    <name type="scientific">Candidatus Daviesbacteria bacterium GW2011_GWA1_36_8</name>
    <dbReference type="NCBI Taxonomy" id="1618417"/>
    <lineage>
        <taxon>Bacteria</taxon>
        <taxon>Candidatus Daviesiibacteriota</taxon>
    </lineage>
</organism>
<protein>
    <recommendedName>
        <fullName evidence="4">Membrane protein 6-pyruvoyl-tetrahydropterin synthase-related domain-containing protein</fullName>
    </recommendedName>
</protein>
<evidence type="ECO:0000256" key="1">
    <source>
        <dbReference type="SAM" id="Phobius"/>
    </source>
</evidence>
<evidence type="ECO:0008006" key="4">
    <source>
        <dbReference type="Google" id="ProtNLM"/>
    </source>
</evidence>